<dbReference type="Proteomes" id="UP000230423">
    <property type="component" value="Unassembled WGS sequence"/>
</dbReference>
<dbReference type="EMBL" id="KZ345004">
    <property type="protein sequence ID" value="PIO77292.1"/>
    <property type="molecule type" value="Genomic_DNA"/>
</dbReference>
<feature type="region of interest" description="Disordered" evidence="1">
    <location>
        <begin position="50"/>
        <end position="86"/>
    </location>
</feature>
<protein>
    <submittedName>
        <fullName evidence="2">Uncharacterized protein</fullName>
    </submittedName>
</protein>
<reference evidence="2 3" key="1">
    <citation type="submission" date="2015-09" db="EMBL/GenBank/DDBJ databases">
        <title>Draft genome of the parasitic nematode Teladorsagia circumcincta isolate WARC Sus (inbred).</title>
        <authorList>
            <person name="Mitreva M."/>
        </authorList>
    </citation>
    <scope>NUCLEOTIDE SEQUENCE [LARGE SCALE GENOMIC DNA]</scope>
    <source>
        <strain evidence="2 3">S</strain>
    </source>
</reference>
<accession>A0A2G9V5Q8</accession>
<organism evidence="2 3">
    <name type="scientific">Teladorsagia circumcincta</name>
    <name type="common">Brown stomach worm</name>
    <name type="synonym">Ostertagia circumcincta</name>
    <dbReference type="NCBI Taxonomy" id="45464"/>
    <lineage>
        <taxon>Eukaryota</taxon>
        <taxon>Metazoa</taxon>
        <taxon>Ecdysozoa</taxon>
        <taxon>Nematoda</taxon>
        <taxon>Chromadorea</taxon>
        <taxon>Rhabditida</taxon>
        <taxon>Rhabditina</taxon>
        <taxon>Rhabditomorpha</taxon>
        <taxon>Strongyloidea</taxon>
        <taxon>Trichostrongylidae</taxon>
        <taxon>Teladorsagia</taxon>
    </lineage>
</organism>
<evidence type="ECO:0000313" key="2">
    <source>
        <dbReference type="EMBL" id="PIO77292.1"/>
    </source>
</evidence>
<dbReference type="AlphaFoldDB" id="A0A2G9V5Q8"/>
<name>A0A2G9V5Q8_TELCI</name>
<feature type="compositionally biased region" description="Pro residues" evidence="1">
    <location>
        <begin position="68"/>
        <end position="84"/>
    </location>
</feature>
<evidence type="ECO:0000256" key="1">
    <source>
        <dbReference type="SAM" id="MobiDB-lite"/>
    </source>
</evidence>
<dbReference type="OrthoDB" id="5869914at2759"/>
<evidence type="ECO:0000313" key="3">
    <source>
        <dbReference type="Proteomes" id="UP000230423"/>
    </source>
</evidence>
<keyword evidence="3" id="KW-1185">Reference proteome</keyword>
<sequence>MTADVEDVDLSSKTSWLPGQAEMTTASELFSEDARTRFSHTKALFEQLERQQDVPSFYSPRPSRQQQLPPPPPLPPKPTVPCPNSPISQVAFIKNMTFMAALFQVARNFSELASDLELLNRGSARDQQQDHLK</sequence>
<proteinExistence type="predicted"/>
<gene>
    <name evidence="2" type="ORF">TELCIR_00609</name>
</gene>